<evidence type="ECO:0000256" key="5">
    <source>
        <dbReference type="ARBA" id="ARBA00023172"/>
    </source>
</evidence>
<feature type="domain" description="Transposase IS4-like" evidence="6">
    <location>
        <begin position="139"/>
        <end position="311"/>
    </location>
</feature>
<evidence type="ECO:0000256" key="1">
    <source>
        <dbReference type="ARBA" id="ARBA00003544"/>
    </source>
</evidence>
<comment type="function">
    <text evidence="1">Involved in the transposition of the insertion sequence IS5.</text>
</comment>
<keyword evidence="3" id="KW-0815">Transposition</keyword>
<dbReference type="InterPro" id="IPR047959">
    <property type="entry name" value="Transpos_IS5"/>
</dbReference>
<protein>
    <submittedName>
        <fullName evidence="8">IS5 family transposase</fullName>
    </submittedName>
</protein>
<evidence type="ECO:0000256" key="2">
    <source>
        <dbReference type="ARBA" id="ARBA00010075"/>
    </source>
</evidence>
<keyword evidence="5" id="KW-0233">DNA recombination</keyword>
<dbReference type="Pfam" id="PF01609">
    <property type="entry name" value="DDE_Tnp_1"/>
    <property type="match status" value="1"/>
</dbReference>
<evidence type="ECO:0000256" key="4">
    <source>
        <dbReference type="ARBA" id="ARBA00023125"/>
    </source>
</evidence>
<accession>A0ABQ2ZFH3</accession>
<comment type="caution">
    <text evidence="8">The sequence shown here is derived from an EMBL/GenBank/DDBJ whole genome shotgun (WGS) entry which is preliminary data.</text>
</comment>
<sequence length="332" mass="37272">MKQISFAQAEYQNKKKVTRRERFLAQMDALVPWQRLINALSSSYFPDAAGKRGRPPIGLERMLRVYFLQQWYALADEALEDAIYDSQAMRDFIGIDLAVESVPDATTLLRFRHLLEQHALTQRIFAEINAGLAEQRPFMREGTIVDATIVAAAPSTKNQAKQRDPEMKQTKKGNQWFFGMKAHIGVDVVSGLTHSMVATSANVADVTMVADLVRDDDNTVFGDAGYTGMGEYLDEDKDDPDSRCCVAAKRSTIRKMEDSPMKTLLLEIEKAKASVRSKVEYPFHVLKNLFGYRKVRYKGLAKNQAQLFTLFGLVKLVLAGRYPPCVEGSSAS</sequence>
<evidence type="ECO:0000259" key="7">
    <source>
        <dbReference type="Pfam" id="PF05598"/>
    </source>
</evidence>
<dbReference type="PANTHER" id="PTHR35604">
    <property type="entry name" value="TRANSPOSASE INSH FOR INSERTION SEQUENCE ELEMENT IS5A-RELATED"/>
    <property type="match status" value="1"/>
</dbReference>
<name>A0ABQ2ZFH3_9GAMM</name>
<evidence type="ECO:0000313" key="8">
    <source>
        <dbReference type="EMBL" id="GGY10887.1"/>
    </source>
</evidence>
<dbReference type="Proteomes" id="UP000653056">
    <property type="component" value="Unassembled WGS sequence"/>
</dbReference>
<dbReference type="InterPro" id="IPR002559">
    <property type="entry name" value="Transposase_11"/>
</dbReference>
<dbReference type="InterPro" id="IPR008490">
    <property type="entry name" value="Transposase_InsH_N"/>
</dbReference>
<reference evidence="9" key="1">
    <citation type="journal article" date="2019" name="Int. J. Syst. Evol. Microbiol.">
        <title>The Global Catalogue of Microorganisms (GCM) 10K type strain sequencing project: providing services to taxonomists for standard genome sequencing and annotation.</title>
        <authorList>
            <consortium name="The Broad Institute Genomics Platform"/>
            <consortium name="The Broad Institute Genome Sequencing Center for Infectious Disease"/>
            <person name="Wu L."/>
            <person name="Ma J."/>
        </authorList>
    </citation>
    <scope>NUCLEOTIDE SEQUENCE [LARGE SCALE GENOMIC DNA]</scope>
    <source>
        <strain evidence="9">KCTC 22228</strain>
    </source>
</reference>
<proteinExistence type="inferred from homology"/>
<evidence type="ECO:0000313" key="9">
    <source>
        <dbReference type="Proteomes" id="UP000653056"/>
    </source>
</evidence>
<keyword evidence="4" id="KW-0238">DNA-binding</keyword>
<dbReference type="PANTHER" id="PTHR35604:SF2">
    <property type="entry name" value="TRANSPOSASE INSH FOR INSERTION SEQUENCE ELEMENT IS5A-RELATED"/>
    <property type="match status" value="1"/>
</dbReference>
<comment type="similarity">
    <text evidence="2">Belongs to the transposase 11 family.</text>
</comment>
<gene>
    <name evidence="8" type="ORF">GCM10007160_42540</name>
</gene>
<evidence type="ECO:0000259" key="6">
    <source>
        <dbReference type="Pfam" id="PF01609"/>
    </source>
</evidence>
<feature type="domain" description="Transposase InsH N-terminal" evidence="7">
    <location>
        <begin position="15"/>
        <end position="113"/>
    </location>
</feature>
<dbReference type="NCBIfam" id="NF033581">
    <property type="entry name" value="transpos_IS5_4"/>
    <property type="match status" value="1"/>
</dbReference>
<evidence type="ECO:0000256" key="3">
    <source>
        <dbReference type="ARBA" id="ARBA00022578"/>
    </source>
</evidence>
<dbReference type="RefSeq" id="WP_189472880.1">
    <property type="nucleotide sequence ID" value="NZ_BMXS01000040.1"/>
</dbReference>
<keyword evidence="9" id="KW-1185">Reference proteome</keyword>
<dbReference type="EMBL" id="BMXS01000040">
    <property type="protein sequence ID" value="GGY10887.1"/>
    <property type="molecule type" value="Genomic_DNA"/>
</dbReference>
<dbReference type="Pfam" id="PF05598">
    <property type="entry name" value="DUF772"/>
    <property type="match status" value="1"/>
</dbReference>
<organism evidence="8 9">
    <name type="scientific">Litchfieldella qijiaojingensis</name>
    <dbReference type="NCBI Taxonomy" id="980347"/>
    <lineage>
        <taxon>Bacteria</taxon>
        <taxon>Pseudomonadati</taxon>
        <taxon>Pseudomonadota</taxon>
        <taxon>Gammaproteobacteria</taxon>
        <taxon>Oceanospirillales</taxon>
        <taxon>Halomonadaceae</taxon>
        <taxon>Litchfieldella</taxon>
    </lineage>
</organism>